<keyword evidence="8" id="KW-0378">Hydrolase</keyword>
<comment type="cofactor">
    <cofactor evidence="2">
        <name>Mg(2+)</name>
        <dbReference type="ChEBI" id="CHEBI:18420"/>
    </cofactor>
</comment>
<dbReference type="GO" id="GO:0004177">
    <property type="term" value="F:aminopeptidase activity"/>
    <property type="evidence" value="ECO:0007669"/>
    <property type="project" value="UniProtKB-KW"/>
</dbReference>
<keyword evidence="11" id="KW-1185">Reference proteome</keyword>
<comment type="cofactor">
    <cofactor evidence="3">
        <name>Zn(2+)</name>
        <dbReference type="ChEBI" id="CHEBI:29105"/>
    </cofactor>
</comment>
<evidence type="ECO:0000313" key="11">
    <source>
        <dbReference type="Proteomes" id="UP000618579"/>
    </source>
</evidence>
<proteinExistence type="inferred from homology"/>
<dbReference type="SUPFAM" id="SSF144052">
    <property type="entry name" value="Thermophilic metalloprotease-like"/>
    <property type="match status" value="1"/>
</dbReference>
<gene>
    <name evidence="10" type="ORF">GC097_19085</name>
</gene>
<evidence type="ECO:0000256" key="3">
    <source>
        <dbReference type="ARBA" id="ARBA00001947"/>
    </source>
</evidence>
<protein>
    <submittedName>
        <fullName evidence="10">Aminopeptidase</fullName>
    </submittedName>
</protein>
<evidence type="ECO:0000256" key="6">
    <source>
        <dbReference type="ARBA" id="ARBA00022670"/>
    </source>
</evidence>
<dbReference type="Pfam" id="PF02073">
    <property type="entry name" value="Peptidase_M29"/>
    <property type="match status" value="1"/>
</dbReference>
<keyword evidence="6" id="KW-0645">Protease</keyword>
<dbReference type="PANTHER" id="PTHR34448">
    <property type="entry name" value="AMINOPEPTIDASE"/>
    <property type="match status" value="1"/>
</dbReference>
<sequence>MTAHLDNLDKYASLAIQLGVHVQPGQTLVIFAPLVSVDFVRLLVKRAYEAGAKHVYVDWSDSEITRLKYEMAPFEALLEYPMWQAKGYEELANQNAAFLYVVANNPDLMNGIDPHRIQTASKTNNAALMGLTSSRLTNKVSWSIVAVPSLAWANKVFPSLPEEERVDALWNAIFKATRVDTEDPILNWKTHAHALETKSALLNQKQYKALHYRTEGTDITISLPKDHIWVSAGSSNEQGNSFIANIPTEEVFTSPLRDGVNGTVKSTKPLSYNGVLIENFSLTFKDGKIIAFQAEKGEEMLKSLIELDEGSHYLGEIALVPHRSPISDMNLIFYNTLYDENASCHFAIGRAFPFCLQGGTRMSGDELQQHGLNDSLTHVDFMMGSADMDIDGILPNGEAEPLFRRGDWAIS</sequence>
<comment type="similarity">
    <text evidence="4">Belongs to the peptidase M29 family.</text>
</comment>
<evidence type="ECO:0000256" key="4">
    <source>
        <dbReference type="ARBA" id="ARBA00008236"/>
    </source>
</evidence>
<evidence type="ECO:0000313" key="10">
    <source>
        <dbReference type="EMBL" id="NOV02115.1"/>
    </source>
</evidence>
<dbReference type="PANTHER" id="PTHR34448:SF3">
    <property type="entry name" value="AMINOPEPTIDASE AMPS"/>
    <property type="match status" value="1"/>
</dbReference>
<keyword evidence="9" id="KW-0482">Metalloprotease</keyword>
<dbReference type="InterPro" id="IPR052170">
    <property type="entry name" value="M29_Exopeptidase"/>
</dbReference>
<reference evidence="10 11" key="1">
    <citation type="submission" date="2019-10" db="EMBL/GenBank/DDBJ databases">
        <title>Description of Paenibacillus pedi sp. nov.</title>
        <authorList>
            <person name="Carlier A."/>
            <person name="Qi S."/>
        </authorList>
    </citation>
    <scope>NUCLEOTIDE SEQUENCE [LARGE SCALE GENOMIC DNA]</scope>
    <source>
        <strain evidence="10 11">LMG 31457</strain>
    </source>
</reference>
<evidence type="ECO:0000256" key="2">
    <source>
        <dbReference type="ARBA" id="ARBA00001946"/>
    </source>
</evidence>
<evidence type="ECO:0000256" key="7">
    <source>
        <dbReference type="ARBA" id="ARBA00022723"/>
    </source>
</evidence>
<dbReference type="InterPro" id="IPR035097">
    <property type="entry name" value="M29_N-terminal"/>
</dbReference>
<accession>A0ABX1ZTZ0</accession>
<dbReference type="InterPro" id="IPR000787">
    <property type="entry name" value="Peptidase_M29"/>
</dbReference>
<comment type="caution">
    <text evidence="10">The sequence shown here is derived from an EMBL/GenBank/DDBJ whole genome shotgun (WGS) entry which is preliminary data.</text>
</comment>
<comment type="cofactor">
    <cofactor evidence="1">
        <name>Co(2+)</name>
        <dbReference type="ChEBI" id="CHEBI:48828"/>
    </cofactor>
</comment>
<dbReference type="RefSeq" id="WP_171684951.1">
    <property type="nucleotide sequence ID" value="NZ_WHNZ01000042.1"/>
</dbReference>
<evidence type="ECO:0000256" key="9">
    <source>
        <dbReference type="ARBA" id="ARBA00023049"/>
    </source>
</evidence>
<organism evidence="10 11">
    <name type="scientific">Paenibacillus planticolens</name>
    <dbReference type="NCBI Taxonomy" id="2654976"/>
    <lineage>
        <taxon>Bacteria</taxon>
        <taxon>Bacillati</taxon>
        <taxon>Bacillota</taxon>
        <taxon>Bacilli</taxon>
        <taxon>Bacillales</taxon>
        <taxon>Paenibacillaceae</taxon>
        <taxon>Paenibacillus</taxon>
    </lineage>
</organism>
<dbReference type="EMBL" id="WHNZ01000042">
    <property type="protein sequence ID" value="NOV02115.1"/>
    <property type="molecule type" value="Genomic_DNA"/>
</dbReference>
<evidence type="ECO:0000256" key="8">
    <source>
        <dbReference type="ARBA" id="ARBA00022801"/>
    </source>
</evidence>
<dbReference type="PRINTS" id="PR00919">
    <property type="entry name" value="THERMOPTASE"/>
</dbReference>
<keyword evidence="7" id="KW-0479">Metal-binding</keyword>
<dbReference type="Proteomes" id="UP000618579">
    <property type="component" value="Unassembled WGS sequence"/>
</dbReference>
<dbReference type="Gene3D" id="3.40.1830.10">
    <property type="entry name" value="Thermophilic metalloprotease (M29)"/>
    <property type="match status" value="1"/>
</dbReference>
<evidence type="ECO:0000256" key="5">
    <source>
        <dbReference type="ARBA" id="ARBA00022438"/>
    </source>
</evidence>
<keyword evidence="5 10" id="KW-0031">Aminopeptidase</keyword>
<name>A0ABX1ZTZ0_9BACL</name>
<evidence type="ECO:0000256" key="1">
    <source>
        <dbReference type="ARBA" id="ARBA00001941"/>
    </source>
</evidence>